<keyword evidence="1" id="KW-0812">Transmembrane</keyword>
<evidence type="ECO:0000256" key="1">
    <source>
        <dbReference type="SAM" id="Phobius"/>
    </source>
</evidence>
<organism evidence="2">
    <name type="scientific">Streptomyces sp. SID7499</name>
    <dbReference type="NCBI Taxonomy" id="2706086"/>
    <lineage>
        <taxon>Bacteria</taxon>
        <taxon>Bacillati</taxon>
        <taxon>Actinomycetota</taxon>
        <taxon>Actinomycetes</taxon>
        <taxon>Kitasatosporales</taxon>
        <taxon>Streptomycetaceae</taxon>
        <taxon>Streptomyces</taxon>
    </lineage>
</organism>
<dbReference type="AlphaFoldDB" id="A0A6G3WRD6"/>
<comment type="caution">
    <text evidence="2">The sequence shown here is derived from an EMBL/GenBank/DDBJ whole genome shotgun (WGS) entry which is preliminary data.</text>
</comment>
<feature type="transmembrane region" description="Helical" evidence="1">
    <location>
        <begin position="46"/>
        <end position="68"/>
    </location>
</feature>
<accession>A0A6G3WRD6</accession>
<sequence length="69" mass="6767">MPSSYTVVLTVLAVAVAITVSLMAALAAGMLARAEGASPAAAVSRGGMTFAATLTLLALMVTTVADLLT</sequence>
<keyword evidence="1" id="KW-1133">Transmembrane helix</keyword>
<protein>
    <submittedName>
        <fullName evidence="2">Uncharacterized protein</fullName>
    </submittedName>
</protein>
<dbReference type="EMBL" id="JAAGMN010001670">
    <property type="protein sequence ID" value="NEE08086.1"/>
    <property type="molecule type" value="Genomic_DNA"/>
</dbReference>
<evidence type="ECO:0000313" key="2">
    <source>
        <dbReference type="EMBL" id="NEE08086.1"/>
    </source>
</evidence>
<keyword evidence="1" id="KW-0472">Membrane</keyword>
<reference evidence="2" key="1">
    <citation type="submission" date="2020-01" db="EMBL/GenBank/DDBJ databases">
        <title>Insect and environment-associated Actinomycetes.</title>
        <authorList>
            <person name="Currrie C."/>
            <person name="Chevrette M."/>
            <person name="Carlson C."/>
            <person name="Stubbendieck R."/>
            <person name="Wendt-Pienkowski E."/>
        </authorList>
    </citation>
    <scope>NUCLEOTIDE SEQUENCE</scope>
    <source>
        <strain evidence="2">SID7499</strain>
    </source>
</reference>
<proteinExistence type="predicted"/>
<gene>
    <name evidence="2" type="ORF">G3M58_16675</name>
</gene>
<name>A0A6G3WRD6_9ACTN</name>